<evidence type="ECO:0000256" key="1">
    <source>
        <dbReference type="SAM" id="MobiDB-lite"/>
    </source>
</evidence>
<protein>
    <recommendedName>
        <fullName evidence="3">DUF7732 domain-containing protein</fullName>
    </recommendedName>
</protein>
<gene>
    <name evidence="4" type="ORF">LSUE1_G005017</name>
</gene>
<keyword evidence="5" id="KW-1185">Reference proteome</keyword>
<feature type="region of interest" description="Disordered" evidence="1">
    <location>
        <begin position="171"/>
        <end position="214"/>
    </location>
</feature>
<feature type="domain" description="DUF7732" evidence="3">
    <location>
        <begin position="306"/>
        <end position="376"/>
    </location>
</feature>
<feature type="compositionally biased region" description="Gly residues" evidence="1">
    <location>
        <begin position="55"/>
        <end position="77"/>
    </location>
</feature>
<feature type="chain" id="PRO_5035909833" description="DUF7732 domain-containing protein" evidence="2">
    <location>
        <begin position="18"/>
        <end position="412"/>
    </location>
</feature>
<accession>A0A8T9C7E3</accession>
<evidence type="ECO:0000259" key="3">
    <source>
        <dbReference type="Pfam" id="PF24866"/>
    </source>
</evidence>
<dbReference type="InterPro" id="IPR056634">
    <property type="entry name" value="DUF7732"/>
</dbReference>
<evidence type="ECO:0000313" key="4">
    <source>
        <dbReference type="EMBL" id="TVY81605.1"/>
    </source>
</evidence>
<evidence type="ECO:0000313" key="5">
    <source>
        <dbReference type="Proteomes" id="UP000469558"/>
    </source>
</evidence>
<dbReference type="PANTHER" id="PTHR42091:SF1">
    <property type="entry name" value="CONSERVED GLYCINE-RICH PROTEIN (AFU_ORTHOLOGUE AFUA_7G02440)"/>
    <property type="match status" value="1"/>
</dbReference>
<keyword evidence="2" id="KW-0732">Signal</keyword>
<feature type="region of interest" description="Disordered" evidence="1">
    <location>
        <begin position="53"/>
        <end position="136"/>
    </location>
</feature>
<feature type="domain" description="DUF7732" evidence="3">
    <location>
        <begin position="219"/>
        <end position="285"/>
    </location>
</feature>
<dbReference type="Pfam" id="PF24866">
    <property type="entry name" value="DUF7732"/>
    <property type="match status" value="2"/>
</dbReference>
<dbReference type="PANTHER" id="PTHR42091">
    <property type="entry name" value="CONSERVED GLYCINE-RICH PROTEIN (AFU_ORTHOLOGUE AFUA_7G02440)"/>
    <property type="match status" value="1"/>
</dbReference>
<dbReference type="AlphaFoldDB" id="A0A8T9C7E3"/>
<comment type="caution">
    <text evidence="4">The sequence shown here is derived from an EMBL/GenBank/DDBJ whole genome shotgun (WGS) entry which is preliminary data.</text>
</comment>
<name>A0A8T9C7E3_9HELO</name>
<dbReference type="OrthoDB" id="5425547at2759"/>
<feature type="signal peptide" evidence="2">
    <location>
        <begin position="1"/>
        <end position="17"/>
    </location>
</feature>
<sequence length="412" mass="40662">MRFSLALTALAIAPAIAAPHVYDTQLVERDAAPAPQDNGFSFVADVSDLWKRKGGGGGGGKGGGSSSSSSGKGGGTTSSGSTSSGYVPFSPDRSGSGSGSGSGRGYERGVESGGVGSSTSRPLWPSRSGPATEQKLEKHVVEDVGEVDSLSTAKRSAGAIVAIMAISSMGRGGGGGHRGGSHSSSNKHSSSSAGRGSTSSNAGGSTKTGSGAPASYGGFYGGGARTPYTSGGKSPSGISPLVLGAGLGLGAGVLAYGLWPHGAYIYPYTHPYTFRNASARSNSTATSTSSSATATPTAAKRSINVYARQDSGVEQTKPVSCLCGTYDVCGCDDNSNTTFLDSVIGDGTNLNASLVSVADINGTSTILINGTLPNGTSASGGTENANGAARMLGNLGGYWVMVVLACATAFVI</sequence>
<proteinExistence type="predicted"/>
<dbReference type="EMBL" id="QGMK01000451">
    <property type="protein sequence ID" value="TVY81605.1"/>
    <property type="molecule type" value="Genomic_DNA"/>
</dbReference>
<reference evidence="4 5" key="1">
    <citation type="submission" date="2018-05" db="EMBL/GenBank/DDBJ databases">
        <title>Genome sequencing and assembly of the regulated plant pathogen Lachnellula willkommii and related sister species for the development of diagnostic species identification markers.</title>
        <authorList>
            <person name="Giroux E."/>
            <person name="Bilodeau G."/>
        </authorList>
    </citation>
    <scope>NUCLEOTIDE SEQUENCE [LARGE SCALE GENOMIC DNA]</scope>
    <source>
        <strain evidence="4 5">CBS 268.59</strain>
    </source>
</reference>
<dbReference type="Proteomes" id="UP000469558">
    <property type="component" value="Unassembled WGS sequence"/>
</dbReference>
<feature type="compositionally biased region" description="Low complexity" evidence="1">
    <location>
        <begin position="181"/>
        <end position="212"/>
    </location>
</feature>
<organism evidence="4 5">
    <name type="scientific">Lachnellula suecica</name>
    <dbReference type="NCBI Taxonomy" id="602035"/>
    <lineage>
        <taxon>Eukaryota</taxon>
        <taxon>Fungi</taxon>
        <taxon>Dikarya</taxon>
        <taxon>Ascomycota</taxon>
        <taxon>Pezizomycotina</taxon>
        <taxon>Leotiomycetes</taxon>
        <taxon>Helotiales</taxon>
        <taxon>Lachnaceae</taxon>
        <taxon>Lachnellula</taxon>
    </lineage>
</organism>
<evidence type="ECO:0000256" key="2">
    <source>
        <dbReference type="SAM" id="SignalP"/>
    </source>
</evidence>